<reference evidence="1 2" key="1">
    <citation type="submission" date="2020-04" db="EMBL/GenBank/DDBJ databases">
        <title>Description of novel Gluconacetobacter.</title>
        <authorList>
            <person name="Sombolestani A."/>
        </authorList>
    </citation>
    <scope>NUCLEOTIDE SEQUENCE [LARGE SCALE GENOMIC DNA]</scope>
    <source>
        <strain evidence="1 2">LMG 27802</strain>
    </source>
</reference>
<evidence type="ECO:0000313" key="2">
    <source>
        <dbReference type="Proteomes" id="UP000578030"/>
    </source>
</evidence>
<accession>A0A7W4PN60</accession>
<dbReference type="AlphaFoldDB" id="A0A7W4PN60"/>
<name>A0A7W4PN60_9PROT</name>
<dbReference type="RefSeq" id="WP_182959485.1">
    <property type="nucleotide sequence ID" value="NZ_JABEQM010000009.1"/>
</dbReference>
<dbReference type="EMBL" id="JABEQM010000009">
    <property type="protein sequence ID" value="MBB2202329.1"/>
    <property type="molecule type" value="Genomic_DNA"/>
</dbReference>
<evidence type="ECO:0000313" key="1">
    <source>
        <dbReference type="EMBL" id="MBB2202329.1"/>
    </source>
</evidence>
<protein>
    <submittedName>
        <fullName evidence="1">Uncharacterized protein</fullName>
    </submittedName>
</protein>
<dbReference type="Proteomes" id="UP000578030">
    <property type="component" value="Unassembled WGS sequence"/>
</dbReference>
<proteinExistence type="predicted"/>
<gene>
    <name evidence="1" type="ORF">HLH28_12235</name>
</gene>
<organism evidence="1 2">
    <name type="scientific">Gluconacetobacter tumulisoli</name>
    <dbReference type="NCBI Taxonomy" id="1286189"/>
    <lineage>
        <taxon>Bacteria</taxon>
        <taxon>Pseudomonadati</taxon>
        <taxon>Pseudomonadota</taxon>
        <taxon>Alphaproteobacteria</taxon>
        <taxon>Acetobacterales</taxon>
        <taxon>Acetobacteraceae</taxon>
        <taxon>Gluconacetobacter</taxon>
    </lineage>
</organism>
<keyword evidence="2" id="KW-1185">Reference proteome</keyword>
<comment type="caution">
    <text evidence="1">The sequence shown here is derived from an EMBL/GenBank/DDBJ whole genome shotgun (WGS) entry which is preliminary data.</text>
</comment>
<sequence>MPDLASTNPRIWQHFHANKKFRVECIAVNRGDFQFPGKIRRYRFPFDPLFCENDGILFGQAADETPSTTPDTQTTGLFQSVGTVLLIDPGNASSGTDQHRSP</sequence>